<sequence>MIGRLVHYGVDLVLVSTVIAGVKRSSGFGPNVENISDPTFRGVADQYFGVGERIFDLLQASAVNSAYFKRGGK</sequence>
<dbReference type="GO" id="GO:0005737">
    <property type="term" value="C:cytoplasm"/>
    <property type="evidence" value="ECO:0007669"/>
    <property type="project" value="TreeGrafter"/>
</dbReference>
<dbReference type="Pfam" id="PF08520">
    <property type="entry name" value="Mitofissin"/>
    <property type="match status" value="1"/>
</dbReference>
<reference evidence="1 2" key="1">
    <citation type="submission" date="2014-04" db="EMBL/GenBank/DDBJ databases">
        <authorList>
            <consortium name="DOE Joint Genome Institute"/>
            <person name="Kuo A."/>
            <person name="Zuccaro A."/>
            <person name="Kohler A."/>
            <person name="Nagy L.G."/>
            <person name="Floudas D."/>
            <person name="Copeland A."/>
            <person name="Barry K.W."/>
            <person name="Cichocki N."/>
            <person name="Veneault-Fourrey C."/>
            <person name="LaButti K."/>
            <person name="Lindquist E.A."/>
            <person name="Lipzen A."/>
            <person name="Lundell T."/>
            <person name="Morin E."/>
            <person name="Murat C."/>
            <person name="Sun H."/>
            <person name="Tunlid A."/>
            <person name="Henrissat B."/>
            <person name="Grigoriev I.V."/>
            <person name="Hibbett D.S."/>
            <person name="Martin F."/>
            <person name="Nordberg H.P."/>
            <person name="Cantor M.N."/>
            <person name="Hua S.X."/>
        </authorList>
    </citation>
    <scope>NUCLEOTIDE SEQUENCE [LARGE SCALE GENOMIC DNA]</scope>
    <source>
        <strain evidence="1 2">MAFF 305830</strain>
    </source>
</reference>
<evidence type="ECO:0000313" key="2">
    <source>
        <dbReference type="Proteomes" id="UP000054097"/>
    </source>
</evidence>
<dbReference type="OrthoDB" id="16824at2759"/>
<keyword evidence="2" id="KW-1185">Reference proteome</keyword>
<gene>
    <name evidence="1" type="ORF">M408DRAFT_75975</name>
</gene>
<evidence type="ECO:0000313" key="1">
    <source>
        <dbReference type="EMBL" id="KIM24427.1"/>
    </source>
</evidence>
<dbReference type="PANTHER" id="PTHR28075:SF3">
    <property type="entry name" value="DUF1748-DOMAIN-CONTAINING PROTEIN"/>
    <property type="match status" value="1"/>
</dbReference>
<accession>A0A0C2X512</accession>
<dbReference type="PANTHER" id="PTHR28075">
    <property type="entry name" value="CHROMOSOME 16, WHOLE GENOME SHOTGUN SEQUENCE"/>
    <property type="match status" value="1"/>
</dbReference>
<organism evidence="1 2">
    <name type="scientific">Serendipita vermifera MAFF 305830</name>
    <dbReference type="NCBI Taxonomy" id="933852"/>
    <lineage>
        <taxon>Eukaryota</taxon>
        <taxon>Fungi</taxon>
        <taxon>Dikarya</taxon>
        <taxon>Basidiomycota</taxon>
        <taxon>Agaricomycotina</taxon>
        <taxon>Agaricomycetes</taxon>
        <taxon>Sebacinales</taxon>
        <taxon>Serendipitaceae</taxon>
        <taxon>Serendipita</taxon>
    </lineage>
</organism>
<dbReference type="InterPro" id="IPR013726">
    <property type="entry name" value="Mitofissin"/>
</dbReference>
<dbReference type="AlphaFoldDB" id="A0A0C2X512"/>
<dbReference type="Proteomes" id="UP000054097">
    <property type="component" value="Unassembled WGS sequence"/>
</dbReference>
<dbReference type="HOGENOM" id="CLU_151392_1_1_1"/>
<name>A0A0C2X512_SERVB</name>
<dbReference type="EMBL" id="KN824324">
    <property type="protein sequence ID" value="KIM24427.1"/>
    <property type="molecule type" value="Genomic_DNA"/>
</dbReference>
<evidence type="ECO:0008006" key="3">
    <source>
        <dbReference type="Google" id="ProtNLM"/>
    </source>
</evidence>
<proteinExistence type="predicted"/>
<protein>
    <recommendedName>
        <fullName evidence="3">DUF1748-domain-containing protein</fullName>
    </recommendedName>
</protein>
<reference evidence="2" key="2">
    <citation type="submission" date="2015-01" db="EMBL/GenBank/DDBJ databases">
        <title>Evolutionary Origins and Diversification of the Mycorrhizal Mutualists.</title>
        <authorList>
            <consortium name="DOE Joint Genome Institute"/>
            <consortium name="Mycorrhizal Genomics Consortium"/>
            <person name="Kohler A."/>
            <person name="Kuo A."/>
            <person name="Nagy L.G."/>
            <person name="Floudas D."/>
            <person name="Copeland A."/>
            <person name="Barry K.W."/>
            <person name="Cichocki N."/>
            <person name="Veneault-Fourrey C."/>
            <person name="LaButti K."/>
            <person name="Lindquist E.A."/>
            <person name="Lipzen A."/>
            <person name="Lundell T."/>
            <person name="Morin E."/>
            <person name="Murat C."/>
            <person name="Riley R."/>
            <person name="Ohm R."/>
            <person name="Sun H."/>
            <person name="Tunlid A."/>
            <person name="Henrissat B."/>
            <person name="Grigoriev I.V."/>
            <person name="Hibbett D.S."/>
            <person name="Martin F."/>
        </authorList>
    </citation>
    <scope>NUCLEOTIDE SEQUENCE [LARGE SCALE GENOMIC DNA]</scope>
    <source>
        <strain evidence="2">MAFF 305830</strain>
    </source>
</reference>
<dbReference type="STRING" id="933852.A0A0C2X512"/>